<comment type="caution">
    <text evidence="1">The sequence shown here is derived from an EMBL/GenBank/DDBJ whole genome shotgun (WGS) entry which is preliminary data.</text>
</comment>
<feature type="non-terminal residue" evidence="1">
    <location>
        <position position="69"/>
    </location>
</feature>
<evidence type="ECO:0000313" key="1">
    <source>
        <dbReference type="EMBL" id="KAG8014309.1"/>
    </source>
</evidence>
<name>A0ACB7FIG5_NIBAL</name>
<dbReference type="Proteomes" id="UP000805704">
    <property type="component" value="Chromosome 10"/>
</dbReference>
<proteinExistence type="predicted"/>
<sequence length="69" mass="7395">MTNSCGVELSLLVQELCQQLTFYMVTMLVARAALIPQGVWEGSSRTAAVSSSGDAEAVQTVDSFLDVIR</sequence>
<accession>A0ACB7FIG5</accession>
<gene>
    <name evidence="1" type="ORF">GBF38_017271</name>
</gene>
<protein>
    <submittedName>
        <fullName evidence="1">Uncharacterized protein</fullName>
    </submittedName>
</protein>
<organism evidence="1 2">
    <name type="scientific">Nibea albiflora</name>
    <name type="common">Yellow drum</name>
    <name type="synonym">Corvina albiflora</name>
    <dbReference type="NCBI Taxonomy" id="240163"/>
    <lineage>
        <taxon>Eukaryota</taxon>
        <taxon>Metazoa</taxon>
        <taxon>Chordata</taxon>
        <taxon>Craniata</taxon>
        <taxon>Vertebrata</taxon>
        <taxon>Euteleostomi</taxon>
        <taxon>Actinopterygii</taxon>
        <taxon>Neopterygii</taxon>
        <taxon>Teleostei</taxon>
        <taxon>Neoteleostei</taxon>
        <taxon>Acanthomorphata</taxon>
        <taxon>Eupercaria</taxon>
        <taxon>Sciaenidae</taxon>
        <taxon>Nibea</taxon>
    </lineage>
</organism>
<reference evidence="1" key="1">
    <citation type="submission" date="2020-04" db="EMBL/GenBank/DDBJ databases">
        <title>A chromosome-scale assembly and high-density genetic map of the yellow drum (Nibea albiflora) genome.</title>
        <authorList>
            <person name="Xu D."/>
            <person name="Zhang W."/>
            <person name="Chen R."/>
            <person name="Tan P."/>
            <person name="Wang L."/>
            <person name="Song H."/>
            <person name="Tian L."/>
            <person name="Zhu Q."/>
            <person name="Wang B."/>
        </authorList>
    </citation>
    <scope>NUCLEOTIDE SEQUENCE</scope>
    <source>
        <strain evidence="1">ZJHYS-2018</strain>
    </source>
</reference>
<dbReference type="EMBL" id="CM024798">
    <property type="protein sequence ID" value="KAG8014309.1"/>
    <property type="molecule type" value="Genomic_DNA"/>
</dbReference>
<evidence type="ECO:0000313" key="2">
    <source>
        <dbReference type="Proteomes" id="UP000805704"/>
    </source>
</evidence>
<keyword evidence="2" id="KW-1185">Reference proteome</keyword>